<evidence type="ECO:0000313" key="2">
    <source>
        <dbReference type="EMBL" id="AET39545.1"/>
    </source>
</evidence>
<dbReference type="GeneID" id="11472821"/>
<keyword evidence="1" id="KW-1133">Transmembrane helix</keyword>
<dbReference type="InParanoid" id="G8JU42"/>
<feature type="transmembrane region" description="Helical" evidence="1">
    <location>
        <begin position="12"/>
        <end position="30"/>
    </location>
</feature>
<gene>
    <name evidence="2" type="ordered locus">Ecym_4508</name>
</gene>
<evidence type="ECO:0000256" key="1">
    <source>
        <dbReference type="SAM" id="Phobius"/>
    </source>
</evidence>
<dbReference type="RefSeq" id="XP_003646362.1">
    <property type="nucleotide sequence ID" value="XM_003646314.1"/>
</dbReference>
<keyword evidence="1" id="KW-0812">Transmembrane</keyword>
<evidence type="ECO:0000313" key="3">
    <source>
        <dbReference type="Proteomes" id="UP000006790"/>
    </source>
</evidence>
<protein>
    <submittedName>
        <fullName evidence="2">Uncharacterized protein</fullName>
    </submittedName>
</protein>
<proteinExistence type="predicted"/>
<keyword evidence="3" id="KW-1185">Reference proteome</keyword>
<dbReference type="KEGG" id="erc:Ecym_4508"/>
<dbReference type="HOGENOM" id="CLU_2605574_0_0_1"/>
<keyword evidence="1" id="KW-0472">Membrane</keyword>
<dbReference type="EMBL" id="CP002500">
    <property type="protein sequence ID" value="AET39545.1"/>
    <property type="molecule type" value="Genomic_DNA"/>
</dbReference>
<dbReference type="OrthoDB" id="4035709at2759"/>
<organism evidence="2 3">
    <name type="scientific">Eremothecium cymbalariae (strain CBS 270.75 / DBVPG 7215 / KCTC 17166 / NRRL Y-17582)</name>
    <name type="common">Yeast</name>
    <dbReference type="NCBI Taxonomy" id="931890"/>
    <lineage>
        <taxon>Eukaryota</taxon>
        <taxon>Fungi</taxon>
        <taxon>Dikarya</taxon>
        <taxon>Ascomycota</taxon>
        <taxon>Saccharomycotina</taxon>
        <taxon>Saccharomycetes</taxon>
        <taxon>Saccharomycetales</taxon>
        <taxon>Saccharomycetaceae</taxon>
        <taxon>Eremothecium</taxon>
    </lineage>
</organism>
<name>G8JU42_ERECY</name>
<reference evidence="3" key="1">
    <citation type="journal article" date="2012" name="G3 (Bethesda)">
        <title>Pichia sorbitophila, an interspecies yeast hybrid reveals early steps of genome resolution following polyploidization.</title>
        <authorList>
            <person name="Leh Louis V."/>
            <person name="Despons L."/>
            <person name="Friedrich A."/>
            <person name="Martin T."/>
            <person name="Durrens P."/>
            <person name="Casaregola S."/>
            <person name="Neuveglise C."/>
            <person name="Fairhead C."/>
            <person name="Marck C."/>
            <person name="Cruz J.A."/>
            <person name="Straub M.L."/>
            <person name="Kugler V."/>
            <person name="Sacerdot C."/>
            <person name="Uzunov Z."/>
            <person name="Thierry A."/>
            <person name="Weiss S."/>
            <person name="Bleykasten C."/>
            <person name="De Montigny J."/>
            <person name="Jacques N."/>
            <person name="Jung P."/>
            <person name="Lemaire M."/>
            <person name="Mallet S."/>
            <person name="Morel G."/>
            <person name="Richard G.F."/>
            <person name="Sarkar A."/>
            <person name="Savel G."/>
            <person name="Schacherer J."/>
            <person name="Seret M.L."/>
            <person name="Talla E."/>
            <person name="Samson G."/>
            <person name="Jubin C."/>
            <person name="Poulain J."/>
            <person name="Vacherie B."/>
            <person name="Barbe V."/>
            <person name="Pelletier E."/>
            <person name="Sherman D.J."/>
            <person name="Westhof E."/>
            <person name="Weissenbach J."/>
            <person name="Baret P.V."/>
            <person name="Wincker P."/>
            <person name="Gaillardin C."/>
            <person name="Dujon B."/>
            <person name="Souciet J.L."/>
        </authorList>
    </citation>
    <scope>NUCLEOTIDE SEQUENCE [LARGE SCALE GENOMIC DNA]</scope>
    <source>
        <strain evidence="3">CBS 270.75 / DBVPG 7215 / KCTC 17166 / NRRL Y-17582</strain>
    </source>
</reference>
<accession>G8JU42</accession>
<dbReference type="Proteomes" id="UP000006790">
    <property type="component" value="Chromosome 4"/>
</dbReference>
<sequence>MTNITKYIPHNPLFLCPIFLIVSDLIFTVYSNKSPRDNVISSTTTTFSSSSSTSTRGQRIKQLVNQKFNQRPKKTGILHSIQDFTKK</sequence>
<dbReference type="AlphaFoldDB" id="G8JU42"/>